<dbReference type="GO" id="GO:0008237">
    <property type="term" value="F:metallopeptidase activity"/>
    <property type="evidence" value="ECO:0007669"/>
    <property type="project" value="UniProtKB-KW"/>
</dbReference>
<proteinExistence type="predicted"/>
<evidence type="ECO:0000256" key="10">
    <source>
        <dbReference type="SAM" id="MobiDB-lite"/>
    </source>
</evidence>
<feature type="region of interest" description="Disordered" evidence="10">
    <location>
        <begin position="528"/>
        <end position="554"/>
    </location>
</feature>
<dbReference type="InterPro" id="IPR001599">
    <property type="entry name" value="Macroglobln_a2"/>
</dbReference>
<feature type="compositionally biased region" description="Pro residues" evidence="10">
    <location>
        <begin position="198"/>
        <end position="208"/>
    </location>
</feature>
<dbReference type="Proteomes" id="UP000075714">
    <property type="component" value="Unassembled WGS sequence"/>
</dbReference>
<protein>
    <recommendedName>
        <fullName evidence="11">Alpha-2-macroglobulin domain-containing protein</fullName>
    </recommendedName>
</protein>
<dbReference type="GO" id="GO:0046872">
    <property type="term" value="F:metal ion binding"/>
    <property type="evidence" value="ECO:0007669"/>
    <property type="project" value="UniProtKB-KW"/>
</dbReference>
<keyword evidence="9" id="KW-0482">Metalloprotease</keyword>
<dbReference type="GO" id="GO:0004866">
    <property type="term" value="F:endopeptidase inhibitor activity"/>
    <property type="evidence" value="ECO:0007669"/>
    <property type="project" value="InterPro"/>
</dbReference>
<dbReference type="OrthoDB" id="543368at2759"/>
<evidence type="ECO:0000313" key="13">
    <source>
        <dbReference type="Proteomes" id="UP000075714"/>
    </source>
</evidence>
<feature type="compositionally biased region" description="Gly residues" evidence="10">
    <location>
        <begin position="2158"/>
        <end position="2171"/>
    </location>
</feature>
<feature type="region of interest" description="Disordered" evidence="10">
    <location>
        <begin position="2156"/>
        <end position="2183"/>
    </location>
</feature>
<evidence type="ECO:0000256" key="2">
    <source>
        <dbReference type="ARBA" id="ARBA00004613"/>
    </source>
</evidence>
<comment type="caution">
    <text evidence="12">The sequence shown here is derived from an EMBL/GenBank/DDBJ whole genome shotgun (WGS) entry which is preliminary data.</text>
</comment>
<sequence>MHMILRTKQAVFSRPVVALGSGCGALSNWSSTGHPATCKLPFRLGCPVPGKFRWVTTTIARFDPDVDWPTDLDCSLVWNTGLTSYDGAPLQLDGLSASRRLATRPLAWQVAAVVSERAAQLTDGLWDGTAGVETDLLPELPPDGRLLLRFSGSVNLYLLRRELQLSESQGGKEVDVDLAQCGSTAAGPAALAAASSPVAPPPPSPPAVPKALKQSVNTTCVQLAPRAPLRAGTSYTLRLARGARYHALAGRLGAELAMGLGGLRPFRLPLRQDLGAPEAAEAGVHAAGLSYRRLDLWLPHGLSDDTPPTALADSIKLCRLAPPALRPSPPPSPPSPPPPPPPGPSLPPSSPAAPLPHDSGPHPDPNSGCLEVLPFSLSLQSRGLARLEAAGLAPGGWYRLITAARSDVRDGYGQPLQSSSANFHMSYPPYTLAPPRSPSGLQLFVLEAGADTLAEWPYAVHPPPPDGNATVAAPRAAGILERVASWAPDLGSDASVAQLLQLLLGGYDDSTDLSELYGAPYTQVTVPAELPGPLGGGGGGGSNGNGSLAAGSTPEGTAWRQLRLPLVAEGSPAPQSLGVRLVQACCARSAGGPPSRGGMGAASLPTVLVNSSLSLSVVAAGACLTAWLLDGAVGGGPVAGAMVSWYQLAGSGQAVAAGYAPPLPPAPPEMEPPSNVEEWPVAARMRVVVGRPRPPTVELHLSVPGWAPPSGRVPVFAAVASYLGAPLPAARLVLRWIGAAASGSQTMITDEYGTARAAIDLAATQPQPADGGAAGGVAAPGVLRMALEWVGPARERVVRRASVAIADGPARLDLSLSLSTDLPGVAFAPSATLTSNVDGSPLPGIPVAVALKPELADPSSAPAATGCRGSQICVVTTGAPFSPLCQLAMPCIGRYRLEACAELPAAALGLSASEAAAAAAAGSSSGAANGSVRAPSYAPGESPVLLLQVPWPLARLMLVWGGGAAGDGALRSKVVTRLPAGGLARLTIGPLGDECAGGCVVTGVLDVPRLNASVFEPFWPVGLRIADGDTRLPTSRLFDPLAPHSHAVSVRLERAGPGAAAAASGGGGGPLEVAVAVDAAEGGSSEVIQDAAGSDVLALEPGQQATVTVVVSRQRPGLVPSATVVGPGVEVTVYAVDKAFLDLLPYDLPQPQQQMLLRLASDMQVYGMEPYRVAPRAVRSVYDKLMARLTEQDPWLPVDTSVGRRPPSANGLPLAAVDSNDTQYRWSFAAPITVVPYGGGPDAAAALNNSLEGAAGAADGGTLSSGQLAAKAAAAAAVRPAAGRRRQRRSLQVGPLGGALEVEDVSDVTLDSTADTSGPSGAVGTHGSLSAVTALLDAPPPDYQERPDWGGEPPAAPPLRDLTARAVTPLFARALTGSGGRAVVSFTAPHNLGTYVVRAYAASVSATGSAAEYGSGETHVAVVRRLLSLTPSAPRFVRVGDAFEAGVVVTVGWAPAQVTVVASVQVPGGALQPVLLRGAASRTVAIDGAGAQQREVRFSFLAALLGNASLIFSASDPQPGGGRDAVSVGISVEAPQPATWAATSVTVAAPANGSSSSSTPVQWREGLAPPATPPGSGVLSVVATVGHFDATAAAYGWLSDWEARGSVLTAPAAVLWATLPAVLSYYGESPVDDAQALSVAAGFEALAALTDGRRGLAWGGGGAAVGSSSGPLLNAWALFLAAQHVPALASLPPAMATFAAFAGTLRTAQLPAWRAALAAQLRAEATAARVASGGRAAYRDWHTLAWARLALGALWEPGAGEDEGEGGEQAADADLGLTALLGAYGSGRDEWDLQTRVVLSLALQALGPDDPAPTVTPRTLDELRALLRPAGPSAYVAAAPGSSVPAPVPTQALALLLLLRSTTATSSPITGGSTPQQPQPQPLTPKLAAYVASRVVAAAAAGAAPSGSAISGAAAGSAARRQGRCERTDAAPWMDLGLALAALTEYDVSRGSARPDLGLTVRSAAGSSAVGSSVGSGGTVLLQASFRSGSSPRTASATTPWPPPSALATVPAPGQGVPGVVDLTVSGRGEVQITASLRFRPAALPSAPTYRGICVEAALQMVDPLTGRPVGQRLKSVPLGSSVVLTVQLTTPDDLGAVTLDVMMPGGLEPLDPELWLGLEDARAELGGGAAGGGGRPAGAGAWGCECWFNPAPEPGAGTAGGGGGGGGIGQSGSDVKRRRCPVQETRPSRVTFSYAGLSAGTSTVTIRAVAATAGTFVLPPVRAFAEQQPELSGSTAAGSVTICADCNAPTF</sequence>
<evidence type="ECO:0000313" key="12">
    <source>
        <dbReference type="EMBL" id="KXZ55780.1"/>
    </source>
</evidence>
<keyword evidence="8" id="KW-0862">Zinc</keyword>
<name>A0A150H2G0_GONPE</name>
<evidence type="ECO:0000259" key="11">
    <source>
        <dbReference type="SMART" id="SM01360"/>
    </source>
</evidence>
<comment type="cofactor">
    <cofactor evidence="1">
        <name>Zn(2+)</name>
        <dbReference type="ChEBI" id="CHEBI:29105"/>
    </cofactor>
</comment>
<dbReference type="GO" id="GO:0005576">
    <property type="term" value="C:extracellular region"/>
    <property type="evidence" value="ECO:0007669"/>
    <property type="project" value="UniProtKB-SubCell"/>
</dbReference>
<keyword evidence="4" id="KW-0645">Protease</keyword>
<feature type="region of interest" description="Disordered" evidence="10">
    <location>
        <begin position="192"/>
        <end position="211"/>
    </location>
</feature>
<feature type="compositionally biased region" description="Pro residues" evidence="10">
    <location>
        <begin position="324"/>
        <end position="354"/>
    </location>
</feature>
<dbReference type="PANTHER" id="PTHR13062">
    <property type="entry name" value="COLLAGENASE"/>
    <property type="match status" value="1"/>
</dbReference>
<feature type="region of interest" description="Disordered" evidence="10">
    <location>
        <begin position="321"/>
        <end position="368"/>
    </location>
</feature>
<dbReference type="EMBL" id="LSYV01000003">
    <property type="protein sequence ID" value="KXZ55780.1"/>
    <property type="molecule type" value="Genomic_DNA"/>
</dbReference>
<evidence type="ECO:0000256" key="7">
    <source>
        <dbReference type="ARBA" id="ARBA00022801"/>
    </source>
</evidence>
<feature type="region of interest" description="Disordered" evidence="10">
    <location>
        <begin position="1337"/>
        <end position="1359"/>
    </location>
</feature>
<evidence type="ECO:0000256" key="8">
    <source>
        <dbReference type="ARBA" id="ARBA00022833"/>
    </source>
</evidence>
<evidence type="ECO:0000256" key="6">
    <source>
        <dbReference type="ARBA" id="ARBA00022729"/>
    </source>
</evidence>
<keyword evidence="3" id="KW-0964">Secreted</keyword>
<feature type="compositionally biased region" description="Gly residues" evidence="10">
    <location>
        <begin position="533"/>
        <end position="544"/>
    </location>
</feature>
<evidence type="ECO:0000256" key="1">
    <source>
        <dbReference type="ARBA" id="ARBA00001947"/>
    </source>
</evidence>
<accession>A0A150H2G0</accession>
<reference evidence="13" key="1">
    <citation type="journal article" date="2016" name="Nat. Commun.">
        <title>The Gonium pectorale genome demonstrates co-option of cell cycle regulation during the evolution of multicellularity.</title>
        <authorList>
            <person name="Hanschen E.R."/>
            <person name="Marriage T.N."/>
            <person name="Ferris P.J."/>
            <person name="Hamaji T."/>
            <person name="Toyoda A."/>
            <person name="Fujiyama A."/>
            <person name="Neme R."/>
            <person name="Noguchi H."/>
            <person name="Minakuchi Y."/>
            <person name="Suzuki M."/>
            <person name="Kawai-Toyooka H."/>
            <person name="Smith D.R."/>
            <person name="Sparks H."/>
            <person name="Anderson J."/>
            <person name="Bakaric R."/>
            <person name="Luria V."/>
            <person name="Karger A."/>
            <person name="Kirschner M.W."/>
            <person name="Durand P.M."/>
            <person name="Michod R.E."/>
            <person name="Nozaki H."/>
            <person name="Olson B.J."/>
        </authorList>
    </citation>
    <scope>NUCLEOTIDE SEQUENCE [LARGE SCALE GENOMIC DNA]</scope>
    <source>
        <strain evidence="13">NIES-2863</strain>
    </source>
</reference>
<dbReference type="GO" id="GO:0006508">
    <property type="term" value="P:proteolysis"/>
    <property type="evidence" value="ECO:0007669"/>
    <property type="project" value="UniProtKB-KW"/>
</dbReference>
<gene>
    <name evidence="12" type="ORF">GPECTOR_2g1330</name>
</gene>
<keyword evidence="13" id="KW-1185">Reference proteome</keyword>
<keyword evidence="7" id="KW-0378">Hydrolase</keyword>
<keyword evidence="5" id="KW-0479">Metal-binding</keyword>
<dbReference type="Pfam" id="PF00207">
    <property type="entry name" value="A2M"/>
    <property type="match status" value="1"/>
</dbReference>
<dbReference type="InterPro" id="IPR041246">
    <property type="entry name" value="Bact_MG10"/>
</dbReference>
<dbReference type="PANTHER" id="PTHR13062:SF12">
    <property type="entry name" value="ALPHA-2-MACROGLOBULIN DOMAIN-CONTAINING PROTEIN"/>
    <property type="match status" value="1"/>
</dbReference>
<evidence type="ECO:0000256" key="4">
    <source>
        <dbReference type="ARBA" id="ARBA00022670"/>
    </source>
</evidence>
<dbReference type="Pfam" id="PF17973">
    <property type="entry name" value="bMG10"/>
    <property type="match status" value="1"/>
</dbReference>
<organism evidence="12 13">
    <name type="scientific">Gonium pectorale</name>
    <name type="common">Green alga</name>
    <dbReference type="NCBI Taxonomy" id="33097"/>
    <lineage>
        <taxon>Eukaryota</taxon>
        <taxon>Viridiplantae</taxon>
        <taxon>Chlorophyta</taxon>
        <taxon>core chlorophytes</taxon>
        <taxon>Chlorophyceae</taxon>
        <taxon>CS clade</taxon>
        <taxon>Chlamydomonadales</taxon>
        <taxon>Volvocaceae</taxon>
        <taxon>Gonium</taxon>
    </lineage>
</organism>
<evidence type="ECO:0000256" key="5">
    <source>
        <dbReference type="ARBA" id="ARBA00022723"/>
    </source>
</evidence>
<keyword evidence="6" id="KW-0732">Signal</keyword>
<evidence type="ECO:0000256" key="3">
    <source>
        <dbReference type="ARBA" id="ARBA00022525"/>
    </source>
</evidence>
<feature type="domain" description="Alpha-2-macroglobulin" evidence="11">
    <location>
        <begin position="1368"/>
        <end position="1462"/>
    </location>
</feature>
<comment type="subcellular location">
    <subcellularLocation>
        <location evidence="2">Secreted</location>
    </subcellularLocation>
</comment>
<dbReference type="SMART" id="SM01360">
    <property type="entry name" value="A2M"/>
    <property type="match status" value="1"/>
</dbReference>
<evidence type="ECO:0000256" key="9">
    <source>
        <dbReference type="ARBA" id="ARBA00023049"/>
    </source>
</evidence>